<feature type="region of interest" description="Disordered" evidence="1">
    <location>
        <begin position="181"/>
        <end position="210"/>
    </location>
</feature>
<keyword evidence="2" id="KW-1133">Transmembrane helix</keyword>
<comment type="caution">
    <text evidence="3">The sequence shown here is derived from an EMBL/GenBank/DDBJ whole genome shotgun (WGS) entry which is preliminary data.</text>
</comment>
<sequence length="364" mass="39979">MGSVSLKIGDGTARFHRSTLCSSVVRLLMLFSVLVTNLFALYAFTSSPRPHSTTTTTTTTTSTSSLADHVSSILRDIESSERTLYQISRDVSGYPSLDPTSPSLPPELRSFLSRQPLPLGKDSRSGITELASSVSHSCLSPSPDPLRQFMSYRPRAPCPSADHPHLPLKLLSLSCDPLPRRRCLSRSSPPPPHTTANPTKTSDSKNDFSVDDVLSLSPPGAVRIGFDVDAPNADFAAAMAVHNVTVVTSSGGWIHRDGLLTLNISPRRRFPFYDNVFDLVRMVKGLDGRDAMEFFMFDIDRVMRPGGLLWLDTYYCVDGETKTTVTRLVDKFGYKKLKWVVGEKAGLGKGRVYLSAVLRKPVRG</sequence>
<dbReference type="EMBL" id="JANAVB010024800">
    <property type="protein sequence ID" value="KAJ6821875.1"/>
    <property type="molecule type" value="Genomic_DNA"/>
</dbReference>
<feature type="region of interest" description="Disordered" evidence="1">
    <location>
        <begin position="95"/>
        <end position="125"/>
    </location>
</feature>
<evidence type="ECO:0008006" key="5">
    <source>
        <dbReference type="Google" id="ProtNLM"/>
    </source>
</evidence>
<dbReference type="PANTHER" id="PTHR44067">
    <property type="entry name" value="S-ADENOSYL-L-METHIONINE-DEPENDENT METHYLTRANSFERASE SUPERFAMILY PROTEIN-RELATED"/>
    <property type="match status" value="1"/>
</dbReference>
<reference evidence="3" key="2">
    <citation type="submission" date="2023-04" db="EMBL/GenBank/DDBJ databases">
        <authorList>
            <person name="Bruccoleri R.E."/>
            <person name="Oakeley E.J."/>
            <person name="Faust A.-M."/>
            <person name="Dessus-Babus S."/>
            <person name="Altorfer M."/>
            <person name="Burckhardt D."/>
            <person name="Oertli M."/>
            <person name="Naumann U."/>
            <person name="Petersen F."/>
            <person name="Wong J."/>
        </authorList>
    </citation>
    <scope>NUCLEOTIDE SEQUENCE</scope>
    <source>
        <strain evidence="3">GSM-AAB239-AS_SAM_17_03QT</strain>
        <tissue evidence="3">Leaf</tissue>
    </source>
</reference>
<dbReference type="PANTHER" id="PTHR44067:SF3">
    <property type="entry name" value="OS06G0138600 PROTEIN"/>
    <property type="match status" value="1"/>
</dbReference>
<organism evidence="3 4">
    <name type="scientific">Iris pallida</name>
    <name type="common">Sweet iris</name>
    <dbReference type="NCBI Taxonomy" id="29817"/>
    <lineage>
        <taxon>Eukaryota</taxon>
        <taxon>Viridiplantae</taxon>
        <taxon>Streptophyta</taxon>
        <taxon>Embryophyta</taxon>
        <taxon>Tracheophyta</taxon>
        <taxon>Spermatophyta</taxon>
        <taxon>Magnoliopsida</taxon>
        <taxon>Liliopsida</taxon>
        <taxon>Asparagales</taxon>
        <taxon>Iridaceae</taxon>
        <taxon>Iridoideae</taxon>
        <taxon>Irideae</taxon>
        <taxon>Iris</taxon>
    </lineage>
</organism>
<evidence type="ECO:0000256" key="2">
    <source>
        <dbReference type="SAM" id="Phobius"/>
    </source>
</evidence>
<protein>
    <recommendedName>
        <fullName evidence="5">S-adenosyl-L-methionine-dependent methyltransferase superfamily protein</fullName>
    </recommendedName>
</protein>
<dbReference type="Proteomes" id="UP001140949">
    <property type="component" value="Unassembled WGS sequence"/>
</dbReference>
<gene>
    <name evidence="3" type="ORF">M6B38_130860</name>
</gene>
<evidence type="ECO:0000313" key="4">
    <source>
        <dbReference type="Proteomes" id="UP001140949"/>
    </source>
</evidence>
<keyword evidence="2" id="KW-0812">Transmembrane</keyword>
<evidence type="ECO:0000256" key="1">
    <source>
        <dbReference type="SAM" id="MobiDB-lite"/>
    </source>
</evidence>
<proteinExistence type="predicted"/>
<dbReference type="InterPro" id="IPR029063">
    <property type="entry name" value="SAM-dependent_MTases_sf"/>
</dbReference>
<reference evidence="3" key="1">
    <citation type="journal article" date="2023" name="GigaByte">
        <title>Genome assembly of the bearded iris, Iris pallida Lam.</title>
        <authorList>
            <person name="Bruccoleri R.E."/>
            <person name="Oakeley E.J."/>
            <person name="Faust A.M.E."/>
            <person name="Altorfer M."/>
            <person name="Dessus-Babus S."/>
            <person name="Burckhardt D."/>
            <person name="Oertli M."/>
            <person name="Naumann U."/>
            <person name="Petersen F."/>
            <person name="Wong J."/>
        </authorList>
    </citation>
    <scope>NUCLEOTIDE SEQUENCE</scope>
    <source>
        <strain evidence="3">GSM-AAB239-AS_SAM_17_03QT</strain>
    </source>
</reference>
<feature type="transmembrane region" description="Helical" evidence="2">
    <location>
        <begin position="24"/>
        <end position="44"/>
    </location>
</feature>
<keyword evidence="4" id="KW-1185">Reference proteome</keyword>
<dbReference type="AlphaFoldDB" id="A0AAX6G0K3"/>
<accession>A0AAX6G0K3</accession>
<dbReference type="SUPFAM" id="SSF53335">
    <property type="entry name" value="S-adenosyl-L-methionine-dependent methyltransferases"/>
    <property type="match status" value="1"/>
</dbReference>
<evidence type="ECO:0000313" key="3">
    <source>
        <dbReference type="EMBL" id="KAJ6821875.1"/>
    </source>
</evidence>
<dbReference type="InterPro" id="IPR053223">
    <property type="entry name" value="Prob_Methyltransferase"/>
</dbReference>
<name>A0AAX6G0K3_IRIPA</name>
<keyword evidence="2" id="KW-0472">Membrane</keyword>